<keyword evidence="6" id="KW-1185">Reference proteome</keyword>
<evidence type="ECO:0000256" key="1">
    <source>
        <dbReference type="ARBA" id="ARBA00010587"/>
    </source>
</evidence>
<dbReference type="Proteomes" id="UP000199409">
    <property type="component" value="Unassembled WGS sequence"/>
</dbReference>
<protein>
    <submittedName>
        <fullName evidence="5">Hemerythrin</fullName>
    </submittedName>
</protein>
<evidence type="ECO:0000313" key="6">
    <source>
        <dbReference type="Proteomes" id="UP000199409"/>
    </source>
</evidence>
<organism evidence="5 6">
    <name type="scientific">Desulfuromusa kysingii</name>
    <dbReference type="NCBI Taxonomy" id="37625"/>
    <lineage>
        <taxon>Bacteria</taxon>
        <taxon>Pseudomonadati</taxon>
        <taxon>Thermodesulfobacteriota</taxon>
        <taxon>Desulfuromonadia</taxon>
        <taxon>Desulfuromonadales</taxon>
        <taxon>Geopsychrobacteraceae</taxon>
        <taxon>Desulfuromusa</taxon>
    </lineage>
</organism>
<evidence type="ECO:0000256" key="2">
    <source>
        <dbReference type="ARBA" id="ARBA00022723"/>
    </source>
</evidence>
<proteinExistence type="inferred from homology"/>
<dbReference type="RefSeq" id="WP_092344275.1">
    <property type="nucleotide sequence ID" value="NZ_FNQN01000001.1"/>
</dbReference>
<dbReference type="InterPro" id="IPR050669">
    <property type="entry name" value="Hemerythrin"/>
</dbReference>
<keyword evidence="2" id="KW-0479">Metal-binding</keyword>
<dbReference type="PANTHER" id="PTHR37164">
    <property type="entry name" value="BACTERIOHEMERYTHRIN"/>
    <property type="match status" value="1"/>
</dbReference>
<dbReference type="SUPFAM" id="SSF47188">
    <property type="entry name" value="Hemerythrin-like"/>
    <property type="match status" value="1"/>
</dbReference>
<dbReference type="EMBL" id="FNQN01000001">
    <property type="protein sequence ID" value="SDZ80949.1"/>
    <property type="molecule type" value="Genomic_DNA"/>
</dbReference>
<dbReference type="GO" id="GO:0046872">
    <property type="term" value="F:metal ion binding"/>
    <property type="evidence" value="ECO:0007669"/>
    <property type="project" value="UniProtKB-KW"/>
</dbReference>
<sequence length="141" mass="16984">MGLNNKENEKAEFIIWTEKYSVENTVLDNQHKYLIKIINNLYNGTHGDEGQYNVKTIIDELWRYTDVHLKTEEKMLQNINYHQLDSHIQLHGEMVEKIKSWNLTSDCNEKEELTALLDFLKKWWTNHILIEDHKYVEFMQS</sequence>
<dbReference type="STRING" id="37625.SAMN05660420_00421"/>
<evidence type="ECO:0000313" key="5">
    <source>
        <dbReference type="EMBL" id="SDZ80949.1"/>
    </source>
</evidence>
<dbReference type="OrthoDB" id="9774644at2"/>
<reference evidence="5 6" key="1">
    <citation type="submission" date="2016-10" db="EMBL/GenBank/DDBJ databases">
        <authorList>
            <person name="de Groot N.N."/>
        </authorList>
    </citation>
    <scope>NUCLEOTIDE SEQUENCE [LARGE SCALE GENOMIC DNA]</scope>
    <source>
        <strain evidence="5 6">DSM 7343</strain>
    </source>
</reference>
<dbReference type="InterPro" id="IPR012312">
    <property type="entry name" value="Hemerythrin-like"/>
</dbReference>
<evidence type="ECO:0000259" key="4">
    <source>
        <dbReference type="Pfam" id="PF01814"/>
    </source>
</evidence>
<accession>A0A1H3W1P0</accession>
<dbReference type="Gene3D" id="1.20.120.50">
    <property type="entry name" value="Hemerythrin-like"/>
    <property type="match status" value="1"/>
</dbReference>
<evidence type="ECO:0000256" key="3">
    <source>
        <dbReference type="ARBA" id="ARBA00023004"/>
    </source>
</evidence>
<dbReference type="InterPro" id="IPR012827">
    <property type="entry name" value="Hemerythrin_metal-bd"/>
</dbReference>
<dbReference type="NCBIfam" id="TIGR02481">
    <property type="entry name" value="hemeryth_dom"/>
    <property type="match status" value="1"/>
</dbReference>
<dbReference type="NCBIfam" id="NF033749">
    <property type="entry name" value="bact_hemeryth"/>
    <property type="match status" value="1"/>
</dbReference>
<gene>
    <name evidence="5" type="ORF">SAMN05660420_00421</name>
</gene>
<dbReference type="InterPro" id="IPR035938">
    <property type="entry name" value="Hemerythrin-like_sf"/>
</dbReference>
<dbReference type="Pfam" id="PF01814">
    <property type="entry name" value="Hemerythrin"/>
    <property type="match status" value="1"/>
</dbReference>
<keyword evidence="3" id="KW-0408">Iron</keyword>
<feature type="domain" description="Hemerythrin-like" evidence="4">
    <location>
        <begin position="26"/>
        <end position="137"/>
    </location>
</feature>
<dbReference type="PANTHER" id="PTHR37164:SF1">
    <property type="entry name" value="BACTERIOHEMERYTHRIN"/>
    <property type="match status" value="1"/>
</dbReference>
<dbReference type="AlphaFoldDB" id="A0A1H3W1P0"/>
<name>A0A1H3W1P0_9BACT</name>
<comment type="similarity">
    <text evidence="1">Belongs to the hemerythrin family.</text>
</comment>
<dbReference type="CDD" id="cd12107">
    <property type="entry name" value="Hemerythrin"/>
    <property type="match status" value="1"/>
</dbReference>